<proteinExistence type="predicted"/>
<name>A0ABP4BB70_9ACTN</name>
<feature type="region of interest" description="Disordered" evidence="1">
    <location>
        <begin position="27"/>
        <end position="111"/>
    </location>
</feature>
<accession>A0ABP4BB70</accession>
<evidence type="ECO:0000256" key="1">
    <source>
        <dbReference type="SAM" id="MobiDB-lite"/>
    </source>
</evidence>
<gene>
    <name evidence="3" type="ORF">GCM10009560_62950</name>
</gene>
<keyword evidence="4" id="KW-1185">Reference proteome</keyword>
<feature type="compositionally biased region" description="Low complexity" evidence="1">
    <location>
        <begin position="27"/>
        <end position="37"/>
    </location>
</feature>
<evidence type="ECO:0008006" key="5">
    <source>
        <dbReference type="Google" id="ProtNLM"/>
    </source>
</evidence>
<feature type="compositionally biased region" description="Low complexity" evidence="1">
    <location>
        <begin position="101"/>
        <end position="111"/>
    </location>
</feature>
<sequence length="111" mass="11251">MSAAFLLLLSTFFMAGGLPAQQAMAAAAQVRAPQADQSPHRQAAPGLPAKSKLAPDAGAHHGFGGVAVPPQRSQLPGLAGTGACPVARTEPTQAERRRANPARAPPVSAVR</sequence>
<keyword evidence="2" id="KW-0732">Signal</keyword>
<evidence type="ECO:0000313" key="3">
    <source>
        <dbReference type="EMBL" id="GAA0946883.1"/>
    </source>
</evidence>
<protein>
    <recommendedName>
        <fullName evidence="5">Secreted protein</fullName>
    </recommendedName>
</protein>
<reference evidence="4" key="1">
    <citation type="journal article" date="2019" name="Int. J. Syst. Evol. Microbiol.">
        <title>The Global Catalogue of Microorganisms (GCM) 10K type strain sequencing project: providing services to taxonomists for standard genome sequencing and annotation.</title>
        <authorList>
            <consortium name="The Broad Institute Genomics Platform"/>
            <consortium name="The Broad Institute Genome Sequencing Center for Infectious Disease"/>
            <person name="Wu L."/>
            <person name="Ma J."/>
        </authorList>
    </citation>
    <scope>NUCLEOTIDE SEQUENCE [LARGE SCALE GENOMIC DNA]</scope>
    <source>
        <strain evidence="4">JCM 11136</strain>
    </source>
</reference>
<dbReference type="EMBL" id="BAAAHQ010000040">
    <property type="protein sequence ID" value="GAA0946883.1"/>
    <property type="molecule type" value="Genomic_DNA"/>
</dbReference>
<dbReference type="Proteomes" id="UP001501578">
    <property type="component" value="Unassembled WGS sequence"/>
</dbReference>
<comment type="caution">
    <text evidence="3">The sequence shown here is derived from an EMBL/GenBank/DDBJ whole genome shotgun (WGS) entry which is preliminary data.</text>
</comment>
<evidence type="ECO:0000313" key="4">
    <source>
        <dbReference type="Proteomes" id="UP001501578"/>
    </source>
</evidence>
<organism evidence="3 4">
    <name type="scientific">Nonomuraea longicatena</name>
    <dbReference type="NCBI Taxonomy" id="83682"/>
    <lineage>
        <taxon>Bacteria</taxon>
        <taxon>Bacillati</taxon>
        <taxon>Actinomycetota</taxon>
        <taxon>Actinomycetes</taxon>
        <taxon>Streptosporangiales</taxon>
        <taxon>Streptosporangiaceae</taxon>
        <taxon>Nonomuraea</taxon>
    </lineage>
</organism>
<feature type="signal peptide" evidence="2">
    <location>
        <begin position="1"/>
        <end position="25"/>
    </location>
</feature>
<evidence type="ECO:0000256" key="2">
    <source>
        <dbReference type="SAM" id="SignalP"/>
    </source>
</evidence>
<feature type="chain" id="PRO_5046889855" description="Secreted protein" evidence="2">
    <location>
        <begin position="26"/>
        <end position="111"/>
    </location>
</feature>